<dbReference type="FunFam" id="2.40.50.770:FF:000002">
    <property type="entry name" value="recQ-mediated genome instability protein 1"/>
    <property type="match status" value="1"/>
</dbReference>
<dbReference type="PANTHER" id="PTHR14790:SF15">
    <property type="entry name" value="RECQ-MEDIATED GENOME INSTABILITY PROTEIN 1"/>
    <property type="match status" value="1"/>
</dbReference>
<comment type="subcellular location">
    <subcellularLocation>
        <location evidence="1">Nucleus</location>
    </subcellularLocation>
</comment>
<evidence type="ECO:0000256" key="2">
    <source>
        <dbReference type="ARBA" id="ARBA00006395"/>
    </source>
</evidence>
<dbReference type="Gene3D" id="1.10.8.1020">
    <property type="entry name" value="RecQ-mediated genome instability protein 1, N-terminal domain"/>
    <property type="match status" value="1"/>
</dbReference>
<dbReference type="InterPro" id="IPR042470">
    <property type="entry name" value="RMI1_N_C_sf"/>
</dbReference>
<feature type="region of interest" description="Disordered" evidence="7">
    <location>
        <begin position="380"/>
        <end position="402"/>
    </location>
</feature>
<evidence type="ECO:0000259" key="10">
    <source>
        <dbReference type="Pfam" id="PF21000"/>
    </source>
</evidence>
<proteinExistence type="inferred from homology"/>
<dbReference type="SMART" id="SM01161">
    <property type="entry name" value="DUF1767"/>
    <property type="match status" value="1"/>
</dbReference>
<dbReference type="Pfam" id="PF08585">
    <property type="entry name" value="RMI1_N_C"/>
    <property type="match status" value="1"/>
</dbReference>
<organism evidence="11 12">
    <name type="scientific">Bemisia tabaci</name>
    <name type="common">Sweetpotato whitefly</name>
    <name type="synonym">Aleurodes tabaci</name>
    <dbReference type="NCBI Taxonomy" id="7038"/>
    <lineage>
        <taxon>Eukaryota</taxon>
        <taxon>Metazoa</taxon>
        <taxon>Ecdysozoa</taxon>
        <taxon>Arthropoda</taxon>
        <taxon>Hexapoda</taxon>
        <taxon>Insecta</taxon>
        <taxon>Pterygota</taxon>
        <taxon>Neoptera</taxon>
        <taxon>Paraneoptera</taxon>
        <taxon>Hemiptera</taxon>
        <taxon>Sternorrhyncha</taxon>
        <taxon>Aleyrodoidea</taxon>
        <taxon>Aleyrodidae</taxon>
        <taxon>Aleyrodinae</taxon>
        <taxon>Bemisia</taxon>
    </lineage>
</organism>
<dbReference type="GO" id="GO:0000166">
    <property type="term" value="F:nucleotide binding"/>
    <property type="evidence" value="ECO:0007669"/>
    <property type="project" value="InterPro"/>
</dbReference>
<reference evidence="11" key="1">
    <citation type="submission" date="2021-12" db="EMBL/GenBank/DDBJ databases">
        <authorList>
            <person name="King R."/>
        </authorList>
    </citation>
    <scope>NUCLEOTIDE SEQUENCE</scope>
</reference>
<evidence type="ECO:0000313" key="12">
    <source>
        <dbReference type="Proteomes" id="UP001152759"/>
    </source>
</evidence>
<dbReference type="Proteomes" id="UP001152759">
    <property type="component" value="Unassembled WGS sequence"/>
</dbReference>
<comment type="function">
    <text evidence="6">Essential component of the RMI complex, a complex that plays an important role in the processing of homologous recombination intermediates to limit DNA crossover formation in cells. Promotes TOP3A binding to double Holliday junctions (DHJ) and hence stimulates TOP3A-mediated dissolution. Required for BLM phosphorylation during mitosis. Within the BLM complex, required for BLM and TOP3A stability.</text>
</comment>
<dbReference type="GO" id="GO:0006260">
    <property type="term" value="P:DNA replication"/>
    <property type="evidence" value="ECO:0007669"/>
    <property type="project" value="UniProtKB-KW"/>
</dbReference>
<keyword evidence="5" id="KW-0539">Nucleus</keyword>
<dbReference type="InterPro" id="IPR013894">
    <property type="entry name" value="RMI1_OB"/>
</dbReference>
<keyword evidence="4" id="KW-0235">DNA replication</keyword>
<sequence>MIPNQFYNQVSNFFRTKGIIVPSDNQWMQGCIDFYLSENPNSNLNEGQAFVFDQWLLADLCDVGVPCLPPNLSTRHSSVLQGCLTLQVNEVMNVGQPAYAQLQKVRKLATENAEVNDNKPTTQAWEPKGGRMLRLIMTDGVQKVFGMEYKPIPALQEPFIPGFKILIRGPIECRKGVFLLEERHLTVFGGEVDDLVIQNSLENLLLKSLNQNEPFNNQPPNLPLHRNPPVATSTSNPPVNRNNQMRQHNNSPQNDQINPDFFEGFLDDEDDDLLAMHLDQVAAEENNAMNTSQHLNSDEDEELLLVSENLLNRNAASPVRENASRDDHSHNYSYLHLAGPSSSRYNLTNQEDNFSRSSQDSGILSRTSQTLKSTIPVAKIKPNPIPEMSTNACPGPSAQGSREVPRVIGTSCTPRLPDLPFLKRTALSPLKDSQENHPIDKRMRSSSIDSGINNANTHLNLAASFFELFQDLSVPKFVEAKVASLVSKLRIKDRKWMLTVNISDGQETIEADFSPEVLEKLVGESADDITDKRDEIERNPTLKMQIRDVIAAGKAKIGSLEAKMKVEVPNLNAIPVITEVIEE</sequence>
<evidence type="ECO:0000256" key="6">
    <source>
        <dbReference type="ARBA" id="ARBA00024977"/>
    </source>
</evidence>
<dbReference type="PANTHER" id="PTHR14790">
    <property type="entry name" value="RECQ-MEDIATED GENOME INSTABILITY PROTEIN 1 RMI1"/>
    <property type="match status" value="1"/>
</dbReference>
<dbReference type="EMBL" id="CAKKNF020000012">
    <property type="protein sequence ID" value="CAH0746965.1"/>
    <property type="molecule type" value="Genomic_DNA"/>
</dbReference>
<dbReference type="Pfam" id="PF21000">
    <property type="entry name" value="RMI1_N_N"/>
    <property type="match status" value="1"/>
</dbReference>
<feature type="domain" description="RecQ mediated genome instability protein 1 OB-fold" evidence="8">
    <location>
        <begin position="68"/>
        <end position="200"/>
    </location>
</feature>
<accession>A0AAI8UUX7</accession>
<evidence type="ECO:0000259" key="9">
    <source>
        <dbReference type="Pfam" id="PF16099"/>
    </source>
</evidence>
<dbReference type="InterPro" id="IPR044881">
    <property type="entry name" value="RMI1_N_N_sf"/>
</dbReference>
<evidence type="ECO:0000313" key="11">
    <source>
        <dbReference type="EMBL" id="CAH0746965.1"/>
    </source>
</evidence>
<gene>
    <name evidence="11" type="ORF">BEMITA_LOCUS111</name>
</gene>
<feature type="domain" description="RecQ-mediated genome instability protein 1 C-terminal OB-fold" evidence="9">
    <location>
        <begin position="478"/>
        <end position="580"/>
    </location>
</feature>
<comment type="similarity">
    <text evidence="2">Belongs to the RMI1 family.</text>
</comment>
<dbReference type="InterPro" id="IPR049363">
    <property type="entry name" value="RMI1_N"/>
</dbReference>
<dbReference type="GO" id="GO:0031422">
    <property type="term" value="C:RecQ family helicase-topoisomerase III complex"/>
    <property type="evidence" value="ECO:0007669"/>
    <property type="project" value="TreeGrafter"/>
</dbReference>
<keyword evidence="12" id="KW-1185">Reference proteome</keyword>
<dbReference type="GO" id="GO:0000724">
    <property type="term" value="P:double-strand break repair via homologous recombination"/>
    <property type="evidence" value="ECO:0007669"/>
    <property type="project" value="TreeGrafter"/>
</dbReference>
<evidence type="ECO:0000256" key="4">
    <source>
        <dbReference type="ARBA" id="ARBA00022705"/>
    </source>
</evidence>
<protein>
    <recommendedName>
        <fullName evidence="3">RecQ-mediated genome instability protein 1</fullName>
    </recommendedName>
</protein>
<evidence type="ECO:0000256" key="3">
    <source>
        <dbReference type="ARBA" id="ARBA00018987"/>
    </source>
</evidence>
<dbReference type="Gene3D" id="2.40.50.770">
    <property type="entry name" value="RecQ-mediated genome instability protein Rmi1, C-terminal domain"/>
    <property type="match status" value="1"/>
</dbReference>
<evidence type="ECO:0000256" key="1">
    <source>
        <dbReference type="ARBA" id="ARBA00004123"/>
    </source>
</evidence>
<feature type="region of interest" description="Disordered" evidence="7">
    <location>
        <begin position="340"/>
        <end position="364"/>
    </location>
</feature>
<feature type="compositionally biased region" description="Polar residues" evidence="7">
    <location>
        <begin position="230"/>
        <end position="257"/>
    </location>
</feature>
<name>A0AAI8UUX7_BEMTA</name>
<evidence type="ECO:0000259" key="8">
    <source>
        <dbReference type="Pfam" id="PF08585"/>
    </source>
</evidence>
<evidence type="ECO:0000256" key="7">
    <source>
        <dbReference type="SAM" id="MobiDB-lite"/>
    </source>
</evidence>
<comment type="caution">
    <text evidence="11">The sequence shown here is derived from an EMBL/GenBank/DDBJ whole genome shotgun (WGS) entry which is preliminary data.</text>
</comment>
<feature type="region of interest" description="Disordered" evidence="7">
    <location>
        <begin position="212"/>
        <end position="263"/>
    </location>
</feature>
<dbReference type="GO" id="GO:0000712">
    <property type="term" value="P:resolution of meiotic recombination intermediates"/>
    <property type="evidence" value="ECO:0007669"/>
    <property type="project" value="TreeGrafter"/>
</dbReference>
<dbReference type="GO" id="GO:0016604">
    <property type="term" value="C:nuclear body"/>
    <property type="evidence" value="ECO:0007669"/>
    <property type="project" value="TreeGrafter"/>
</dbReference>
<dbReference type="Pfam" id="PF16099">
    <property type="entry name" value="RMI1_C"/>
    <property type="match status" value="1"/>
</dbReference>
<feature type="domain" description="RMI1 N-terminal" evidence="10">
    <location>
        <begin position="16"/>
        <end position="63"/>
    </location>
</feature>
<dbReference type="AlphaFoldDB" id="A0AAI8UUX7"/>
<evidence type="ECO:0000256" key="5">
    <source>
        <dbReference type="ARBA" id="ARBA00023242"/>
    </source>
</evidence>
<dbReference type="InterPro" id="IPR032199">
    <property type="entry name" value="RMI1_C"/>
</dbReference>